<comment type="subunit">
    <text evidence="9">Forms a complex with SecF. Part of the essential Sec protein translocation apparatus which comprises SecA, SecYEG and auxiliary proteins SecDF. Other proteins may also be involved.</text>
</comment>
<organism evidence="13 14">
    <name type="scientific">Lentzea albida</name>
    <dbReference type="NCBI Taxonomy" id="65499"/>
    <lineage>
        <taxon>Bacteria</taxon>
        <taxon>Bacillati</taxon>
        <taxon>Actinomycetota</taxon>
        <taxon>Actinomycetes</taxon>
        <taxon>Pseudonocardiales</taxon>
        <taxon>Pseudonocardiaceae</taxon>
        <taxon>Lentzea</taxon>
    </lineage>
</organism>
<feature type="transmembrane region" description="Helical" evidence="9">
    <location>
        <begin position="270"/>
        <end position="292"/>
    </location>
</feature>
<dbReference type="EMBL" id="FOFV01000015">
    <property type="protein sequence ID" value="SES05800.1"/>
    <property type="molecule type" value="Genomic_DNA"/>
</dbReference>
<evidence type="ECO:0000256" key="10">
    <source>
        <dbReference type="HAMAP-Rule" id="MF_01464"/>
    </source>
</evidence>
<dbReference type="PANTHER" id="PTHR30081">
    <property type="entry name" value="PROTEIN-EXPORT MEMBRANE PROTEIN SEC"/>
    <property type="match status" value="1"/>
</dbReference>
<dbReference type="HAMAP" id="MF_01464_B">
    <property type="entry name" value="SecF_B"/>
    <property type="match status" value="1"/>
</dbReference>
<evidence type="ECO:0000259" key="12">
    <source>
        <dbReference type="Pfam" id="PF21760"/>
    </source>
</evidence>
<dbReference type="Gene3D" id="3.30.1360.200">
    <property type="match status" value="1"/>
</dbReference>
<dbReference type="InterPro" id="IPR022813">
    <property type="entry name" value="SecD/SecF_arch_bac"/>
</dbReference>
<comment type="similarity">
    <text evidence="9">Belongs to the SecD/SecF family. SecD subfamily.</text>
</comment>
<feature type="transmembrane region" description="Helical" evidence="9">
    <location>
        <begin position="545"/>
        <end position="562"/>
    </location>
</feature>
<dbReference type="InterPro" id="IPR022645">
    <property type="entry name" value="SecD/SecF_bac"/>
</dbReference>
<dbReference type="InterPro" id="IPR005665">
    <property type="entry name" value="SecF_bac"/>
</dbReference>
<comment type="subunit">
    <text evidence="10">Forms a complex with SecD. Part of the essential Sec protein translocation apparatus which comprises SecA, SecYEG and auxiliary proteins SecDF. Other proteins may also be involved.</text>
</comment>
<comment type="caution">
    <text evidence="9">Lacks conserved residue(s) required for the propagation of feature annotation.</text>
</comment>
<evidence type="ECO:0000256" key="3">
    <source>
        <dbReference type="ARBA" id="ARBA00022475"/>
    </source>
</evidence>
<feature type="transmembrane region" description="Helical" evidence="9">
    <location>
        <begin position="569"/>
        <end position="590"/>
    </location>
</feature>
<dbReference type="Gene3D" id="1.20.1640.10">
    <property type="entry name" value="Multidrug efflux transporter AcrB transmembrane domain"/>
    <property type="match status" value="3"/>
</dbReference>
<keyword evidence="14" id="KW-1185">Reference proteome</keyword>
<sequence length="718" mass="74690">MSRDTARRGLLVRGLTALGVLVASAFLLLTSDPRLGLDLRGGTQIVLEAKGDSDAADRSMEVLRRRVDALGVAEPVIARSGENRIVVELPGVQDPEEAVKVLGQTAQLTVQRNGQTVMTGEGISDASANANPQGAGFVVNVQFQGEGSKTWQKVTGEAACEPSGTPGRQIAFVLDGKPISSPEVSLDTPCGAGQAGGATTITGRFSQPEAKELALVIRSGALPVPVEVIEQRTVGATLGADAIEASAKAAIIGIALTSLFLMFAYRLAGFLAVVALVGYAGVAYAGLLAVGATLTLPGLAGFVLAIGMAVDANVLIFERAREEYARKPNLRRASESGFRGALSAIADSNVTTLLAAGLLFWLATGPVRGFGVTLTIGVLASMFSALVLSRVLVVWIVGSKWVARRPKLSGLHTLGYVRQRLSVVLYRRPSRWLISAGVLVLVAFAGLFVRGLNLGVEFTGGRMLDFTAAGAVDSGRVRDALSDAGFSDVVVSSSGNEVSLRTGPIDDATSSRIGQVVSSAVDGGARQSSNELIGPSLSSELRRNALIGLAIAVAAQLVYLAVRFDWRLGLATVAALISDVLVLVGLFAWMGKTADGVFLAALLTVIGYSVNDSVVVFDRLRELRGSRFKGSYPDVVSDAVVQTVPRTVNTGIGVLFVLAALLVLGDGSLADFAVALLIGLVAGTVSTVVTAAPIAIWLESRWPRQVASSKKRPAAARV</sequence>
<accession>A0A1H9U8B1</accession>
<evidence type="ECO:0000256" key="8">
    <source>
        <dbReference type="ARBA" id="ARBA00023136"/>
    </source>
</evidence>
<dbReference type="InterPro" id="IPR055344">
    <property type="entry name" value="SecD_SecF_C_bact"/>
</dbReference>
<feature type="transmembrane region" description="Helical" evidence="9">
    <location>
        <begin position="338"/>
        <end position="362"/>
    </location>
</feature>
<keyword evidence="6 9" id="KW-1133">Transmembrane helix</keyword>
<evidence type="ECO:0000256" key="5">
    <source>
        <dbReference type="ARBA" id="ARBA00022927"/>
    </source>
</evidence>
<evidence type="ECO:0000256" key="7">
    <source>
        <dbReference type="ARBA" id="ARBA00023010"/>
    </source>
</evidence>
<dbReference type="OrthoDB" id="9774769at2"/>
<dbReference type="AlphaFoldDB" id="A0A1H9U8B1"/>
<feature type="transmembrane region" description="Helical" evidence="9">
    <location>
        <begin position="652"/>
        <end position="670"/>
    </location>
</feature>
<dbReference type="Pfam" id="PF07549">
    <property type="entry name" value="Sec_GG"/>
    <property type="match status" value="2"/>
</dbReference>
<feature type="transmembrane region" description="Helical" evidence="9">
    <location>
        <begin position="676"/>
        <end position="698"/>
    </location>
</feature>
<dbReference type="GO" id="GO:0015450">
    <property type="term" value="F:protein-transporting ATPase activity"/>
    <property type="evidence" value="ECO:0007669"/>
    <property type="project" value="InterPro"/>
</dbReference>
<feature type="transmembrane region" description="Helical" evidence="9">
    <location>
        <begin position="245"/>
        <end position="263"/>
    </location>
</feature>
<feature type="transmembrane region" description="Helical" evidence="9">
    <location>
        <begin position="596"/>
        <end position="617"/>
    </location>
</feature>
<feature type="transmembrane region" description="Helical" evidence="9">
    <location>
        <begin position="432"/>
        <end position="452"/>
    </location>
</feature>
<dbReference type="NCBIfam" id="TIGR00966">
    <property type="entry name" value="transloc_SecF"/>
    <property type="match status" value="1"/>
</dbReference>
<dbReference type="SUPFAM" id="SSF82866">
    <property type="entry name" value="Multidrug efflux transporter AcrB transmembrane domain"/>
    <property type="match status" value="2"/>
</dbReference>
<dbReference type="GO" id="GO:0005886">
    <property type="term" value="C:plasma membrane"/>
    <property type="evidence" value="ECO:0007669"/>
    <property type="project" value="UniProtKB-SubCell"/>
</dbReference>
<evidence type="ECO:0000256" key="2">
    <source>
        <dbReference type="ARBA" id="ARBA00022448"/>
    </source>
</evidence>
<feature type="domain" description="Protein export membrane protein SecD/SecF C-terminal" evidence="11">
    <location>
        <begin position="226"/>
        <end position="396"/>
    </location>
</feature>
<dbReference type="STRING" id="65499.SAMN04488000_11595"/>
<comment type="similarity">
    <text evidence="10">Belongs to the SecD/SecF family. SecF subfamily.</text>
</comment>
<dbReference type="Proteomes" id="UP000199503">
    <property type="component" value="Unassembled WGS sequence"/>
</dbReference>
<dbReference type="NCBIfam" id="TIGR00916">
    <property type="entry name" value="2A0604s01"/>
    <property type="match status" value="1"/>
</dbReference>
<feature type="transmembrane region" description="Helical" evidence="9">
    <location>
        <begin position="298"/>
        <end position="317"/>
    </location>
</feature>
<evidence type="ECO:0000256" key="1">
    <source>
        <dbReference type="ARBA" id="ARBA00004651"/>
    </source>
</evidence>
<comment type="function">
    <text evidence="9">Part of the Sec protein translocase complex. Interacts with the SecYEG preprotein conducting channel. SecDF uses the proton motive force (PMF) to complete protein translocation after the ATP-dependent function of SecA.</text>
</comment>
<keyword evidence="8 9" id="KW-0472">Membrane</keyword>
<dbReference type="InterPro" id="IPR048634">
    <property type="entry name" value="SecD_SecF_C"/>
</dbReference>
<keyword evidence="5 9" id="KW-0653">Protein transport</keyword>
<evidence type="ECO:0000313" key="14">
    <source>
        <dbReference type="Proteomes" id="UP000199503"/>
    </source>
</evidence>
<evidence type="ECO:0000256" key="6">
    <source>
        <dbReference type="ARBA" id="ARBA00022989"/>
    </source>
</evidence>
<protein>
    <recommendedName>
        <fullName evidence="9 10">Multifunctional fusion protein</fullName>
    </recommendedName>
    <domain>
        <recommendedName>
            <fullName evidence="9">Protein translocase subunit SecD</fullName>
        </recommendedName>
    </domain>
    <domain>
        <recommendedName>
            <fullName evidence="10">Protein-export membrane protein SecF</fullName>
        </recommendedName>
    </domain>
</protein>
<dbReference type="Pfam" id="PF21760">
    <property type="entry name" value="SecD_1st"/>
    <property type="match status" value="1"/>
</dbReference>
<keyword evidence="4 9" id="KW-0812">Transmembrane</keyword>
<dbReference type="PRINTS" id="PR01755">
    <property type="entry name" value="SECFTRNLCASE"/>
</dbReference>
<dbReference type="InterPro" id="IPR005791">
    <property type="entry name" value="SecD"/>
</dbReference>
<keyword evidence="2 9" id="KW-0813">Transport</keyword>
<dbReference type="PANTHER" id="PTHR30081:SF1">
    <property type="entry name" value="PROTEIN TRANSLOCASE SUBUNIT SECD"/>
    <property type="match status" value="1"/>
</dbReference>
<name>A0A1H9U8B1_9PSEU</name>
<keyword evidence="3 9" id="KW-1003">Cell membrane</keyword>
<dbReference type="RefSeq" id="WP_089922118.1">
    <property type="nucleotide sequence ID" value="NZ_FOFV01000015.1"/>
</dbReference>
<evidence type="ECO:0000256" key="4">
    <source>
        <dbReference type="ARBA" id="ARBA00022692"/>
    </source>
</evidence>
<dbReference type="NCBIfam" id="TIGR01129">
    <property type="entry name" value="secD"/>
    <property type="match status" value="1"/>
</dbReference>
<dbReference type="InterPro" id="IPR048631">
    <property type="entry name" value="SecD_1st"/>
</dbReference>
<evidence type="ECO:0000256" key="9">
    <source>
        <dbReference type="HAMAP-Rule" id="MF_01463"/>
    </source>
</evidence>
<dbReference type="GO" id="GO:0043952">
    <property type="term" value="P:protein transport by the Sec complex"/>
    <property type="evidence" value="ECO:0007669"/>
    <property type="project" value="UniProtKB-UniRule"/>
</dbReference>
<comment type="subcellular location">
    <subcellularLocation>
        <location evidence="1 9">Cell membrane</location>
        <topology evidence="1 9">Multi-pass membrane protein</topology>
    </subcellularLocation>
</comment>
<feature type="domain" description="Protein export membrane protein SecD/SecF C-terminal" evidence="11">
    <location>
        <begin position="522"/>
        <end position="700"/>
    </location>
</feature>
<feature type="domain" description="Protein translocase subunit SecDF P1" evidence="12">
    <location>
        <begin position="57"/>
        <end position="111"/>
    </location>
</feature>
<dbReference type="InterPro" id="IPR022646">
    <property type="entry name" value="SecD/SecF_CS"/>
</dbReference>
<dbReference type="GO" id="GO:0065002">
    <property type="term" value="P:intracellular protein transmembrane transport"/>
    <property type="evidence" value="ECO:0007669"/>
    <property type="project" value="UniProtKB-UniRule"/>
</dbReference>
<feature type="transmembrane region" description="Helical" evidence="9">
    <location>
        <begin position="374"/>
        <end position="397"/>
    </location>
</feature>
<proteinExistence type="inferred from homology"/>
<dbReference type="HAMAP" id="MF_01463_B">
    <property type="entry name" value="SecD_B"/>
    <property type="match status" value="1"/>
</dbReference>
<dbReference type="Pfam" id="PF02355">
    <property type="entry name" value="SecD_SecF_C"/>
    <property type="match status" value="2"/>
</dbReference>
<evidence type="ECO:0000313" key="13">
    <source>
        <dbReference type="EMBL" id="SES05800.1"/>
    </source>
</evidence>
<reference evidence="14" key="1">
    <citation type="submission" date="2016-10" db="EMBL/GenBank/DDBJ databases">
        <authorList>
            <person name="Varghese N."/>
            <person name="Submissions S."/>
        </authorList>
    </citation>
    <scope>NUCLEOTIDE SEQUENCE [LARGE SCALE GENOMIC DNA]</scope>
    <source>
        <strain evidence="14">DSM 44437</strain>
    </source>
</reference>
<dbReference type="Gene3D" id="3.30.70.3400">
    <property type="match status" value="1"/>
</dbReference>
<gene>
    <name evidence="9" type="primary">secD</name>
    <name evidence="10" type="synonym">secF</name>
    <name evidence="13" type="ORF">SAMN04488000_11595</name>
</gene>
<keyword evidence="7 9" id="KW-0811">Translocation</keyword>
<evidence type="ECO:0000259" key="11">
    <source>
        <dbReference type="Pfam" id="PF02355"/>
    </source>
</evidence>
<dbReference type="GO" id="GO:0006605">
    <property type="term" value="P:protein targeting"/>
    <property type="evidence" value="ECO:0007669"/>
    <property type="project" value="UniProtKB-UniRule"/>
</dbReference>